<reference evidence="1 2" key="1">
    <citation type="journal article" date="2010" name="Stand. Genomic Sci.">
        <title>Complete genome sequence of Archaeoglobus profundus type strain (AV18).</title>
        <authorList>
            <person name="von Jan M."/>
            <person name="Lapidus A."/>
            <person name="Del Rio T.G."/>
            <person name="Copeland A."/>
            <person name="Tice H."/>
            <person name="Cheng J.F."/>
            <person name="Lucas S."/>
            <person name="Chen F."/>
            <person name="Nolan M."/>
            <person name="Goodwin L."/>
            <person name="Han C."/>
            <person name="Pitluck S."/>
            <person name="Liolios K."/>
            <person name="Ivanova N."/>
            <person name="Mavromatis K."/>
            <person name="Ovchinnikova G."/>
            <person name="Chertkov O."/>
            <person name="Pati A."/>
            <person name="Chen A."/>
            <person name="Palaniappan K."/>
            <person name="Land M."/>
            <person name="Hauser L."/>
            <person name="Chang Y.J."/>
            <person name="Jeffries C.D."/>
            <person name="Saunders E."/>
            <person name="Brettin T."/>
            <person name="Detter J.C."/>
            <person name="Chain P."/>
            <person name="Eichinger K."/>
            <person name="Huber H."/>
            <person name="Spring S."/>
            <person name="Rohde M."/>
            <person name="Goker M."/>
            <person name="Wirth R."/>
            <person name="Woyke T."/>
            <person name="Bristow J."/>
            <person name="Eisen J.A."/>
            <person name="Markowitz V."/>
            <person name="Hugenholtz P."/>
            <person name="Kyrpides N.C."/>
            <person name="Klenk H.P."/>
        </authorList>
    </citation>
    <scope>NUCLEOTIDE SEQUENCE [LARGE SCALE GENOMIC DNA]</scope>
    <source>
        <strain evidence="2">DSM 5631 / JCM 9629 / NBRC 100127 / Av18</strain>
    </source>
</reference>
<dbReference type="PaxDb" id="572546-Arcpr_0114"/>
<protein>
    <submittedName>
        <fullName evidence="1">Uncharacterized protein</fullName>
    </submittedName>
</protein>
<accession>D2RFW1</accession>
<gene>
    <name evidence="1" type="ordered locus">Arcpr_0114</name>
</gene>
<dbReference type="KEGG" id="apo:Arcpr_0114"/>
<dbReference type="STRING" id="572546.Arcpr_0114"/>
<dbReference type="GeneID" id="8738760"/>
<sequence>MDAPFDGRFKTVKTRYHVTMVLPFLLADKGLTAEEIEFVIERFERCPIRLDRLKLLFESNGRRRRWKVDNLSLDVLKEIKRLREEKGYGYQKISKEIYKKFGIYISGMTVRQVFKESIDQIIEEKEKEAKRIVEIETLVEEGKIKEISLKDLVWFAMRKENEKVNAEIERRLNELVEKSYSMTVLDVL</sequence>
<organism evidence="1 2">
    <name type="scientific">Archaeoglobus profundus (strain DSM 5631 / JCM 9629 / NBRC 100127 / Av18)</name>
    <dbReference type="NCBI Taxonomy" id="572546"/>
    <lineage>
        <taxon>Archaea</taxon>
        <taxon>Methanobacteriati</taxon>
        <taxon>Methanobacteriota</taxon>
        <taxon>Archaeoglobi</taxon>
        <taxon>Archaeoglobales</taxon>
        <taxon>Archaeoglobaceae</taxon>
        <taxon>Archaeoglobus</taxon>
    </lineage>
</organism>
<keyword evidence="2" id="KW-1185">Reference proteome</keyword>
<proteinExistence type="predicted"/>
<evidence type="ECO:0000313" key="1">
    <source>
        <dbReference type="EMBL" id="ADB57186.1"/>
    </source>
</evidence>
<dbReference type="AlphaFoldDB" id="D2RFW1"/>
<dbReference type="EMBL" id="CP001857">
    <property type="protein sequence ID" value="ADB57186.1"/>
    <property type="molecule type" value="Genomic_DNA"/>
</dbReference>
<dbReference type="Proteomes" id="UP000001901">
    <property type="component" value="Chromosome"/>
</dbReference>
<name>D2RFW1_ARCPA</name>
<dbReference type="RefSeq" id="WP_012939522.1">
    <property type="nucleotide sequence ID" value="NC_013741.1"/>
</dbReference>
<evidence type="ECO:0000313" key="2">
    <source>
        <dbReference type="Proteomes" id="UP000001901"/>
    </source>
</evidence>
<dbReference type="HOGENOM" id="CLU_1438054_0_0_2"/>